<organism evidence="1 2">
    <name type="scientific">Paramuricea clavata</name>
    <name type="common">Red gorgonian</name>
    <name type="synonym">Violescent sea-whip</name>
    <dbReference type="NCBI Taxonomy" id="317549"/>
    <lineage>
        <taxon>Eukaryota</taxon>
        <taxon>Metazoa</taxon>
        <taxon>Cnidaria</taxon>
        <taxon>Anthozoa</taxon>
        <taxon>Octocorallia</taxon>
        <taxon>Malacalcyonacea</taxon>
        <taxon>Plexauridae</taxon>
        <taxon>Paramuricea</taxon>
    </lineage>
</organism>
<dbReference type="EMBL" id="CACRXK020000078">
    <property type="protein sequence ID" value="CAB3977895.1"/>
    <property type="molecule type" value="Genomic_DNA"/>
</dbReference>
<evidence type="ECO:0000313" key="2">
    <source>
        <dbReference type="Proteomes" id="UP001152795"/>
    </source>
</evidence>
<gene>
    <name evidence="1" type="ORF">PACLA_8A081380</name>
</gene>
<comment type="caution">
    <text evidence="1">The sequence shown here is derived from an EMBL/GenBank/DDBJ whole genome shotgun (WGS) entry which is preliminary data.</text>
</comment>
<accession>A0A7D9D9H5</accession>
<keyword evidence="2" id="KW-1185">Reference proteome</keyword>
<evidence type="ECO:0000313" key="1">
    <source>
        <dbReference type="EMBL" id="CAB3977895.1"/>
    </source>
</evidence>
<reference evidence="1" key="1">
    <citation type="submission" date="2020-04" db="EMBL/GenBank/DDBJ databases">
        <authorList>
            <person name="Alioto T."/>
            <person name="Alioto T."/>
            <person name="Gomez Garrido J."/>
        </authorList>
    </citation>
    <scope>NUCLEOTIDE SEQUENCE</scope>
    <source>
        <strain evidence="1">A484AB</strain>
    </source>
</reference>
<name>A0A7D9D9H5_PARCT</name>
<dbReference type="Proteomes" id="UP001152795">
    <property type="component" value="Unassembled WGS sequence"/>
</dbReference>
<sequence>MDNHERRVLDYVREKDFWLKGGFDTVRDFIAIDDETDEEDTVESDNPATPKRVWKKNPTHASVGIDGESGKEFYRIPVEWVSRLYVNDDGFFVLKPYEFCCREVLVRSSTQLVRCQSLTISQKYYCDEHFFHVGSGKCIENSNAETQVFAATHLYVGLKSIMRMFETGLYCNTGEMLCALEKQDDRLSYYVKEVKYSEKTVTVIYTKIMKKGTFIRNYLAHILVCKKCNRYLADFLTLLDQAVEDHPCPEYKELTCDGYNHLGLPIYSHILDADFDNLNAKAYYGVIDGELEEPCAYVDFFMNTYVKKYV</sequence>
<dbReference type="AlphaFoldDB" id="A0A7D9D9H5"/>
<protein>
    <submittedName>
        <fullName evidence="1">Uncharacterized protein</fullName>
    </submittedName>
</protein>
<proteinExistence type="predicted"/>